<feature type="transmembrane region" description="Helical" evidence="1">
    <location>
        <begin position="129"/>
        <end position="148"/>
    </location>
</feature>
<evidence type="ECO:0000256" key="1">
    <source>
        <dbReference type="SAM" id="Phobius"/>
    </source>
</evidence>
<dbReference type="Proteomes" id="UP000487882">
    <property type="component" value="Unassembled WGS sequence"/>
</dbReference>
<feature type="transmembrane region" description="Helical" evidence="1">
    <location>
        <begin position="93"/>
        <end position="117"/>
    </location>
</feature>
<feature type="transmembrane region" description="Helical" evidence="1">
    <location>
        <begin position="61"/>
        <end position="81"/>
    </location>
</feature>
<organism evidence="2 3">
    <name type="scientific">Bifidobacterium canis</name>
    <dbReference type="NCBI Taxonomy" id="2610880"/>
    <lineage>
        <taxon>Bacteria</taxon>
        <taxon>Bacillati</taxon>
        <taxon>Actinomycetota</taxon>
        <taxon>Actinomycetes</taxon>
        <taxon>Bifidobacteriales</taxon>
        <taxon>Bifidobacteriaceae</taxon>
        <taxon>Bifidobacterium</taxon>
    </lineage>
</organism>
<feature type="transmembrane region" description="Helical" evidence="1">
    <location>
        <begin position="30"/>
        <end position="54"/>
    </location>
</feature>
<dbReference type="EMBL" id="WNLP01000003">
    <property type="protein sequence ID" value="MUH59563.1"/>
    <property type="molecule type" value="Genomic_DNA"/>
</dbReference>
<evidence type="ECO:0000313" key="2">
    <source>
        <dbReference type="EMBL" id="MUH59563.1"/>
    </source>
</evidence>
<dbReference type="RefSeq" id="WP_246165815.1">
    <property type="nucleotide sequence ID" value="NZ_WNLP01000003.1"/>
</dbReference>
<accession>A0A7K1J4I1</accession>
<sequence length="230" mass="26093">MRYFAGIWRIAIAVLCFIGTYPAWQTTNLWVFLMYQIGLITGVVMLWSGCASILRGVQPPAWLRGFTLTYAFALAAVHFFITPAAEFAVSTQLFYQLKAPILALVIVAMLAVDFFAFEPHRTFKPIFPLLWLAYLPVYVIFAIARAYFFPHSGPTPTAYPYDFLNVTHFSWATSGVLCLKSSPSTWPLAWCSACSTARCPRRRRASDARRERTHVHRTPIIGVVDERIRS</sequence>
<comment type="caution">
    <text evidence="2">The sequence shown here is derived from an EMBL/GenBank/DDBJ whole genome shotgun (WGS) entry which is preliminary data.</text>
</comment>
<proteinExistence type="predicted"/>
<keyword evidence="3" id="KW-1185">Reference proteome</keyword>
<keyword evidence="1" id="KW-1133">Transmembrane helix</keyword>
<evidence type="ECO:0000313" key="3">
    <source>
        <dbReference type="Proteomes" id="UP000487882"/>
    </source>
</evidence>
<feature type="transmembrane region" description="Helical" evidence="1">
    <location>
        <begin position="7"/>
        <end position="24"/>
    </location>
</feature>
<reference evidence="2 3" key="1">
    <citation type="submission" date="2019-09" db="EMBL/GenBank/DDBJ databases">
        <title>Bifidobacterium canis sp. nov., isolated from the digestive tract of German Shepherd dog puppy.</title>
        <authorList>
            <person name="Bunesova V."/>
        </authorList>
    </citation>
    <scope>NUCLEOTIDE SEQUENCE [LARGE SCALE GENOMIC DNA]</scope>
    <source>
        <strain evidence="2 3">GSD1FS</strain>
    </source>
</reference>
<name>A0A7K1J4I1_9BIFI</name>
<dbReference type="AlphaFoldDB" id="A0A7K1J4I1"/>
<keyword evidence="1" id="KW-0812">Transmembrane</keyword>
<keyword evidence="1" id="KW-0472">Membrane</keyword>
<gene>
    <name evidence="2" type="ORF">GSD1FS_0895</name>
</gene>
<protein>
    <submittedName>
        <fullName evidence="2">Permease</fullName>
    </submittedName>
</protein>